<keyword evidence="2" id="KW-1185">Reference proteome</keyword>
<protein>
    <submittedName>
        <fullName evidence="1">Uncharacterized protein</fullName>
    </submittedName>
</protein>
<proteinExistence type="predicted"/>
<dbReference type="EMBL" id="ML208485">
    <property type="protein sequence ID" value="TFK64194.1"/>
    <property type="molecule type" value="Genomic_DNA"/>
</dbReference>
<organism evidence="1 2">
    <name type="scientific">Pluteus cervinus</name>
    <dbReference type="NCBI Taxonomy" id="181527"/>
    <lineage>
        <taxon>Eukaryota</taxon>
        <taxon>Fungi</taxon>
        <taxon>Dikarya</taxon>
        <taxon>Basidiomycota</taxon>
        <taxon>Agaricomycotina</taxon>
        <taxon>Agaricomycetes</taxon>
        <taxon>Agaricomycetidae</taxon>
        <taxon>Agaricales</taxon>
        <taxon>Pluteineae</taxon>
        <taxon>Pluteaceae</taxon>
        <taxon>Pluteus</taxon>
    </lineage>
</organism>
<gene>
    <name evidence="1" type="ORF">BDN72DRAFT_963374</name>
</gene>
<accession>A0ACD3AF14</accession>
<name>A0ACD3AF14_9AGAR</name>
<evidence type="ECO:0000313" key="2">
    <source>
        <dbReference type="Proteomes" id="UP000308600"/>
    </source>
</evidence>
<evidence type="ECO:0000313" key="1">
    <source>
        <dbReference type="EMBL" id="TFK64194.1"/>
    </source>
</evidence>
<reference evidence="1 2" key="1">
    <citation type="journal article" date="2019" name="Nat. Ecol. Evol.">
        <title>Megaphylogeny resolves global patterns of mushroom evolution.</title>
        <authorList>
            <person name="Varga T."/>
            <person name="Krizsan K."/>
            <person name="Foldi C."/>
            <person name="Dima B."/>
            <person name="Sanchez-Garcia M."/>
            <person name="Sanchez-Ramirez S."/>
            <person name="Szollosi G.J."/>
            <person name="Szarkandi J.G."/>
            <person name="Papp V."/>
            <person name="Albert L."/>
            <person name="Andreopoulos W."/>
            <person name="Angelini C."/>
            <person name="Antonin V."/>
            <person name="Barry K.W."/>
            <person name="Bougher N.L."/>
            <person name="Buchanan P."/>
            <person name="Buyck B."/>
            <person name="Bense V."/>
            <person name="Catcheside P."/>
            <person name="Chovatia M."/>
            <person name="Cooper J."/>
            <person name="Damon W."/>
            <person name="Desjardin D."/>
            <person name="Finy P."/>
            <person name="Geml J."/>
            <person name="Haridas S."/>
            <person name="Hughes K."/>
            <person name="Justo A."/>
            <person name="Karasinski D."/>
            <person name="Kautmanova I."/>
            <person name="Kiss B."/>
            <person name="Kocsube S."/>
            <person name="Kotiranta H."/>
            <person name="LaButti K.M."/>
            <person name="Lechner B.E."/>
            <person name="Liimatainen K."/>
            <person name="Lipzen A."/>
            <person name="Lukacs Z."/>
            <person name="Mihaltcheva S."/>
            <person name="Morgado L.N."/>
            <person name="Niskanen T."/>
            <person name="Noordeloos M.E."/>
            <person name="Ohm R.A."/>
            <person name="Ortiz-Santana B."/>
            <person name="Ovrebo C."/>
            <person name="Racz N."/>
            <person name="Riley R."/>
            <person name="Savchenko A."/>
            <person name="Shiryaev A."/>
            <person name="Soop K."/>
            <person name="Spirin V."/>
            <person name="Szebenyi C."/>
            <person name="Tomsovsky M."/>
            <person name="Tulloss R.E."/>
            <person name="Uehling J."/>
            <person name="Grigoriev I.V."/>
            <person name="Vagvolgyi C."/>
            <person name="Papp T."/>
            <person name="Martin F.M."/>
            <person name="Miettinen O."/>
            <person name="Hibbett D.S."/>
            <person name="Nagy L.G."/>
        </authorList>
    </citation>
    <scope>NUCLEOTIDE SEQUENCE [LARGE SCALE GENOMIC DNA]</scope>
    <source>
        <strain evidence="1 2">NL-1719</strain>
    </source>
</reference>
<sequence length="284" mass="32658">MSILPAELIENILEHVYSEYKDLETPSDLHRCALVSRTWRAISQPLIFFELLLSEGQEEQMKMLLDTHLRQHVRKAWIEDCGSLEFIEEFFNLLPNVQGLCVLHSGPRKLMETPVPETMLKNLTSLVAVEDPQLTTEYLLYSSALSNLRVVTISIIQEIKDYTSYIPWMKAFLSCLPVSNRLEEIHIPCLFTDPEDVHVDADMPLYGWEALDTILTSSEFRLKRVVFGIYGLGKPSRPEALRSLLRESLPGLNRNGILEIVGSTEYGYISEEDRWWYIKPVGIL</sequence>
<dbReference type="Proteomes" id="UP000308600">
    <property type="component" value="Unassembled WGS sequence"/>
</dbReference>